<gene>
    <name evidence="2" type="ORF">GCM10009720_16260</name>
</gene>
<evidence type="ECO:0000313" key="3">
    <source>
        <dbReference type="Proteomes" id="UP001501461"/>
    </source>
</evidence>
<keyword evidence="3" id="KW-1185">Reference proteome</keyword>
<keyword evidence="1" id="KW-1133">Transmembrane helix</keyword>
<dbReference type="Proteomes" id="UP001501461">
    <property type="component" value="Unassembled WGS sequence"/>
</dbReference>
<comment type="caution">
    <text evidence="2">The sequence shown here is derived from an EMBL/GenBank/DDBJ whole genome shotgun (WGS) entry which is preliminary data.</text>
</comment>
<accession>A0ABN2UGM2</accession>
<organism evidence="2 3">
    <name type="scientific">Yaniella flava</name>
    <dbReference type="NCBI Taxonomy" id="287930"/>
    <lineage>
        <taxon>Bacteria</taxon>
        <taxon>Bacillati</taxon>
        <taxon>Actinomycetota</taxon>
        <taxon>Actinomycetes</taxon>
        <taxon>Micrococcales</taxon>
        <taxon>Micrococcaceae</taxon>
        <taxon>Yaniella</taxon>
    </lineage>
</organism>
<evidence type="ECO:0000313" key="2">
    <source>
        <dbReference type="EMBL" id="GAA2036426.1"/>
    </source>
</evidence>
<reference evidence="2 3" key="1">
    <citation type="journal article" date="2019" name="Int. J. Syst. Evol. Microbiol.">
        <title>The Global Catalogue of Microorganisms (GCM) 10K type strain sequencing project: providing services to taxonomists for standard genome sequencing and annotation.</title>
        <authorList>
            <consortium name="The Broad Institute Genomics Platform"/>
            <consortium name="The Broad Institute Genome Sequencing Center for Infectious Disease"/>
            <person name="Wu L."/>
            <person name="Ma J."/>
        </authorList>
    </citation>
    <scope>NUCLEOTIDE SEQUENCE [LARGE SCALE GENOMIC DNA]</scope>
    <source>
        <strain evidence="2 3">JCM 13595</strain>
    </source>
</reference>
<sequence>MGTQVLLLSNAVLWGVYAAQESAFWVAAPGIINAPLALLCIGLIIRARKQQNTVQTVDCEHCHADRQHREFITAPAGWGSVMDCSGTPRDHAVVVFTDEDISALRSQRA</sequence>
<keyword evidence="1" id="KW-0812">Transmembrane</keyword>
<evidence type="ECO:0000256" key="1">
    <source>
        <dbReference type="SAM" id="Phobius"/>
    </source>
</evidence>
<feature type="transmembrane region" description="Helical" evidence="1">
    <location>
        <begin position="28"/>
        <end position="45"/>
    </location>
</feature>
<proteinExistence type="predicted"/>
<protein>
    <submittedName>
        <fullName evidence="2">Uncharacterized protein</fullName>
    </submittedName>
</protein>
<dbReference type="EMBL" id="BAAAMN010000028">
    <property type="protein sequence ID" value="GAA2036426.1"/>
    <property type="molecule type" value="Genomic_DNA"/>
</dbReference>
<name>A0ABN2UGM2_9MICC</name>
<keyword evidence="1" id="KW-0472">Membrane</keyword>